<feature type="domain" description="Transposase IS4-like" evidence="1">
    <location>
        <begin position="116"/>
        <end position="202"/>
    </location>
</feature>
<accession>A0A7X2MX19</accession>
<dbReference type="PANTHER" id="PTHR33408:SF2">
    <property type="entry name" value="TRANSPOSASE DDE DOMAIN-CONTAINING PROTEIN"/>
    <property type="match status" value="1"/>
</dbReference>
<dbReference type="InterPro" id="IPR002559">
    <property type="entry name" value="Transposase_11"/>
</dbReference>
<dbReference type="GO" id="GO:0004803">
    <property type="term" value="F:transposase activity"/>
    <property type="evidence" value="ECO:0007669"/>
    <property type="project" value="InterPro"/>
</dbReference>
<dbReference type="GO" id="GO:0006313">
    <property type="term" value="P:DNA transposition"/>
    <property type="evidence" value="ECO:0007669"/>
    <property type="project" value="InterPro"/>
</dbReference>
<dbReference type="PANTHER" id="PTHR33408">
    <property type="entry name" value="TRANSPOSASE"/>
    <property type="match status" value="1"/>
</dbReference>
<gene>
    <name evidence="2" type="ORF">FYJ33_04375</name>
</gene>
<name>A0A7X2MX19_9CLOT</name>
<dbReference type="Proteomes" id="UP000460287">
    <property type="component" value="Unassembled WGS sequence"/>
</dbReference>
<dbReference type="EMBL" id="VULX01000003">
    <property type="protein sequence ID" value="MSR90671.1"/>
    <property type="molecule type" value="Genomic_DNA"/>
</dbReference>
<dbReference type="GO" id="GO:0003677">
    <property type="term" value="F:DNA binding"/>
    <property type="evidence" value="ECO:0007669"/>
    <property type="project" value="InterPro"/>
</dbReference>
<sequence length="209" mass="24301">MVQKLKLMLTNTLLAIKKFEAKLQEKTRTTLESMKSDFNLDIVIPEDKIMVSYVKNFLVDYIKPIIKRDNITFVCGKGRRKSKLQKYTEALGEFIRKQTLYDDYNDIFDGRNSFSKTDHDATFMHMKEDHMKNGQLKPGYNVTIGVEAEYITGVNITSERSNQLTLIPLLDKMSKNLTKKYESVTADAGFESEENYTYLKNNNQTEYKN</sequence>
<protein>
    <submittedName>
        <fullName evidence="2">Transposase</fullName>
    </submittedName>
</protein>
<evidence type="ECO:0000313" key="3">
    <source>
        <dbReference type="Proteomes" id="UP000460287"/>
    </source>
</evidence>
<organism evidence="2 3">
    <name type="scientific">Inconstantimicrobium porci</name>
    <dbReference type="NCBI Taxonomy" id="2652291"/>
    <lineage>
        <taxon>Bacteria</taxon>
        <taxon>Bacillati</taxon>
        <taxon>Bacillota</taxon>
        <taxon>Clostridia</taxon>
        <taxon>Eubacteriales</taxon>
        <taxon>Clostridiaceae</taxon>
        <taxon>Inconstantimicrobium</taxon>
    </lineage>
</organism>
<dbReference type="AlphaFoldDB" id="A0A7X2MX19"/>
<evidence type="ECO:0000313" key="2">
    <source>
        <dbReference type="EMBL" id="MSR90671.1"/>
    </source>
</evidence>
<reference evidence="2 3" key="1">
    <citation type="submission" date="2019-08" db="EMBL/GenBank/DDBJ databases">
        <title>In-depth cultivation of the pig gut microbiome towards novel bacterial diversity and tailored functional studies.</title>
        <authorList>
            <person name="Wylensek D."/>
            <person name="Hitch T.C.A."/>
            <person name="Clavel T."/>
        </authorList>
    </citation>
    <scope>NUCLEOTIDE SEQUENCE [LARGE SCALE GENOMIC DNA]</scope>
    <source>
        <strain evidence="2 3">WCA-383-APC-5B</strain>
    </source>
</reference>
<dbReference type="Pfam" id="PF01609">
    <property type="entry name" value="DDE_Tnp_1"/>
    <property type="match status" value="1"/>
</dbReference>
<proteinExistence type="predicted"/>
<evidence type="ECO:0000259" key="1">
    <source>
        <dbReference type="Pfam" id="PF01609"/>
    </source>
</evidence>
<keyword evidence="3" id="KW-1185">Reference proteome</keyword>
<comment type="caution">
    <text evidence="2">The sequence shown here is derived from an EMBL/GenBank/DDBJ whole genome shotgun (WGS) entry which is preliminary data.</text>
</comment>